<dbReference type="InterPro" id="IPR035976">
    <property type="entry name" value="Sushi/SCR/CCP_sf"/>
</dbReference>
<keyword evidence="9" id="KW-1185">Reference proteome</keyword>
<dbReference type="SUPFAM" id="SSF57535">
    <property type="entry name" value="Complement control module/SCR domain"/>
    <property type="match status" value="8"/>
</dbReference>
<keyword evidence="2 5" id="KW-0768">Sushi</keyword>
<evidence type="ECO:0000313" key="9">
    <source>
        <dbReference type="Proteomes" id="UP000274756"/>
    </source>
</evidence>
<keyword evidence="3" id="KW-0732">Signal</keyword>
<dbReference type="InterPro" id="IPR051503">
    <property type="entry name" value="ComplSys_Reg/VirEntry_Med"/>
</dbReference>
<evidence type="ECO:0000256" key="4">
    <source>
        <dbReference type="ARBA" id="ARBA00023157"/>
    </source>
</evidence>
<dbReference type="Gene3D" id="2.10.70.10">
    <property type="entry name" value="Complement Module, domain 1"/>
    <property type="match status" value="8"/>
</dbReference>
<name>A0A0N4UGY6_DRAME</name>
<comment type="caution">
    <text evidence="5">Lacks conserved residue(s) required for the propagation of feature annotation.</text>
</comment>
<dbReference type="Proteomes" id="UP000038040">
    <property type="component" value="Unplaced"/>
</dbReference>
<keyword evidence="4 5" id="KW-1015">Disulfide bond</keyword>
<dbReference type="PANTHER" id="PTHR45785">
    <property type="entry name" value="COMPLEMENT FACTOR H-RELATED"/>
    <property type="match status" value="1"/>
</dbReference>
<evidence type="ECO:0000313" key="10">
    <source>
        <dbReference type="WBParaSite" id="DME_0000677701-mRNA-1"/>
    </source>
</evidence>
<evidence type="ECO:0000256" key="1">
    <source>
        <dbReference type="ARBA" id="ARBA00004328"/>
    </source>
</evidence>
<feature type="domain" description="Sushi" evidence="6">
    <location>
        <begin position="469"/>
        <end position="531"/>
    </location>
</feature>
<comment type="subcellular location">
    <subcellularLocation>
        <location evidence="1">Virion</location>
    </subcellularLocation>
</comment>
<evidence type="ECO:0000313" key="7">
    <source>
        <dbReference type="EMBL" id="VDN51418.1"/>
    </source>
</evidence>
<evidence type="ECO:0000313" key="8">
    <source>
        <dbReference type="Proteomes" id="UP000038040"/>
    </source>
</evidence>
<reference evidence="10" key="1">
    <citation type="submission" date="2017-02" db="UniProtKB">
        <authorList>
            <consortium name="WormBaseParasite"/>
        </authorList>
    </citation>
    <scope>IDENTIFICATION</scope>
</reference>
<dbReference type="PANTHER" id="PTHR45785:SF2">
    <property type="entry name" value="COMPLEMENT FACTOR H-RELATED"/>
    <property type="match status" value="1"/>
</dbReference>
<reference evidence="7 9" key="2">
    <citation type="submission" date="2018-11" db="EMBL/GenBank/DDBJ databases">
        <authorList>
            <consortium name="Pathogen Informatics"/>
        </authorList>
    </citation>
    <scope>NUCLEOTIDE SEQUENCE [LARGE SCALE GENOMIC DNA]</scope>
</reference>
<dbReference type="Pfam" id="PF00084">
    <property type="entry name" value="Sushi"/>
    <property type="match status" value="6"/>
</dbReference>
<dbReference type="PROSITE" id="PS50923">
    <property type="entry name" value="SUSHI"/>
    <property type="match status" value="3"/>
</dbReference>
<feature type="domain" description="Sushi" evidence="6">
    <location>
        <begin position="185"/>
        <end position="248"/>
    </location>
</feature>
<dbReference type="AlphaFoldDB" id="A0A0N4UGY6"/>
<evidence type="ECO:0000256" key="3">
    <source>
        <dbReference type="ARBA" id="ARBA00022729"/>
    </source>
</evidence>
<evidence type="ECO:0000259" key="6">
    <source>
        <dbReference type="PROSITE" id="PS50923"/>
    </source>
</evidence>
<evidence type="ECO:0000256" key="2">
    <source>
        <dbReference type="ARBA" id="ARBA00022659"/>
    </source>
</evidence>
<dbReference type="Proteomes" id="UP000274756">
    <property type="component" value="Unassembled WGS sequence"/>
</dbReference>
<accession>A0A0N4UGY6</accession>
<proteinExistence type="predicted"/>
<dbReference type="OrthoDB" id="6127264at2759"/>
<organism evidence="8 10">
    <name type="scientific">Dracunculus medinensis</name>
    <name type="common">Guinea worm</name>
    <dbReference type="NCBI Taxonomy" id="318479"/>
    <lineage>
        <taxon>Eukaryota</taxon>
        <taxon>Metazoa</taxon>
        <taxon>Ecdysozoa</taxon>
        <taxon>Nematoda</taxon>
        <taxon>Chromadorea</taxon>
        <taxon>Rhabditida</taxon>
        <taxon>Spirurina</taxon>
        <taxon>Dracunculoidea</taxon>
        <taxon>Dracunculidae</taxon>
        <taxon>Dracunculus</taxon>
    </lineage>
</organism>
<feature type="domain" description="Sushi" evidence="6">
    <location>
        <begin position="610"/>
        <end position="672"/>
    </location>
</feature>
<dbReference type="EMBL" id="UYYG01000020">
    <property type="protein sequence ID" value="VDN51418.1"/>
    <property type="molecule type" value="Genomic_DNA"/>
</dbReference>
<evidence type="ECO:0000256" key="5">
    <source>
        <dbReference type="PROSITE-ProRule" id="PRU00302"/>
    </source>
</evidence>
<dbReference type="WBParaSite" id="DME_0000677701-mRNA-1">
    <property type="protein sequence ID" value="DME_0000677701-mRNA-1"/>
    <property type="gene ID" value="DME_0000677701"/>
</dbReference>
<dbReference type="InterPro" id="IPR000436">
    <property type="entry name" value="Sushi_SCR_CCP_dom"/>
</dbReference>
<gene>
    <name evidence="7" type="ORF">DME_LOCUS1391</name>
</gene>
<feature type="disulfide bond" evidence="5">
    <location>
        <begin position="502"/>
        <end position="529"/>
    </location>
</feature>
<dbReference type="SMART" id="SM00032">
    <property type="entry name" value="CCP"/>
    <property type="match status" value="8"/>
</dbReference>
<dbReference type="STRING" id="318479.A0A0N4UGY6"/>
<protein>
    <submittedName>
        <fullName evidence="10">Sushi domain-containing protein</fullName>
    </submittedName>
</protein>
<dbReference type="CDD" id="cd00033">
    <property type="entry name" value="CCP"/>
    <property type="match status" value="7"/>
</dbReference>
<sequence length="676" mass="71290">MELESQEFVRLKNSPSVILLNRATNERNLDGMILHQENVLGVPNGYVEIDKAGEYYCARSYGDCGADLPIFRFRTDSSSATKYAYSFGHEATFPGYMKELIPMSAQNKCQTLSNVSDGQIIYQHSEKGITPVGTSATLKCDEGLVPAGISVLICTNTGWYPHGTLGQCVPNVSGAKVDSWNAITISCPQLSNPDNGRIIYSQYQSNNLPNGTLARLQCSDGFLSTGSIKQIKCEYGRWSPPSLGLCEKISDKCQELPNVPNGEIHYTNYDSNHFSVTSTAELFCNDGFRNDGLAMLTCQIQGWYPESSLGPCNHVSFFSYTSNQQCTIGFPQPANGNILYSTASNSAPFPSLTIATLICNLGFSALGNTSSTCINGVWTPSQLGECSALGNRASVNNPLILSQSQCMVGLPPVFAGQINYSTTSTVPPFPSGTTATLVCNTGFSPISNTISTCIGGLWNPPTLSSTSFGQCPDVAPVTNGFIKYSDGGASSHASNTTVIVSCNLGFSLSGTASSTCQNGLWIPPVSAICTQSNSNSTQGSCMGIMPPLYGNIQYSTSSLTTYPSGTTATLVCNLGFIPSGQSSTICKSGQWDPPILGINGGLAVAGNTGASCNLEIPSVLNGAIRYSLGTTAPFLSGTTAVLTCNSGFMPNGNTLSFCSNGIWSPSFGQCIAPGTH</sequence>